<keyword evidence="1" id="KW-0678">Repressor</keyword>
<dbReference type="GO" id="GO:0003677">
    <property type="term" value="F:DNA binding"/>
    <property type="evidence" value="ECO:0007669"/>
    <property type="project" value="UniProtKB-KW"/>
</dbReference>
<protein>
    <recommendedName>
        <fullName evidence="6">Protein CopB</fullName>
    </recommendedName>
</protein>
<evidence type="ECO:0000256" key="7">
    <source>
        <dbReference type="SAM" id="MobiDB-lite"/>
    </source>
</evidence>
<keyword evidence="4" id="KW-0238">DNA-binding</keyword>
<geneLocation type="plasmid" evidence="9">
    <name>ppd-1</name>
</geneLocation>
<keyword evidence="8" id="KW-0614">Plasmid</keyword>
<dbReference type="KEGG" id="pmak:PMPD1_4383"/>
<dbReference type="RefSeq" id="WP_173636339.1">
    <property type="nucleotide sequence ID" value="NZ_CP054213.1"/>
</dbReference>
<evidence type="ECO:0000256" key="2">
    <source>
        <dbReference type="ARBA" id="ARBA00022689"/>
    </source>
</evidence>
<feature type="compositionally biased region" description="Polar residues" evidence="7">
    <location>
        <begin position="1"/>
        <end position="14"/>
    </location>
</feature>
<evidence type="ECO:0000313" key="9">
    <source>
        <dbReference type="Proteomes" id="UP000505325"/>
    </source>
</evidence>
<name>A0A6M8UK41_9GAMM</name>
<gene>
    <name evidence="8" type="ORF">PMPD1_4383</name>
</gene>
<dbReference type="AlphaFoldDB" id="A0A6M8UK41"/>
<evidence type="ECO:0000256" key="3">
    <source>
        <dbReference type="ARBA" id="ARBA00023015"/>
    </source>
</evidence>
<reference evidence="8 9" key="1">
    <citation type="submission" date="2020-06" db="EMBL/GenBank/DDBJ databases">
        <title>Genome sequence of Paramixta manurensis strain PD-1.</title>
        <authorList>
            <person name="Lee C.W."/>
            <person name="Kim J."/>
        </authorList>
    </citation>
    <scope>NUCLEOTIDE SEQUENCE [LARGE SCALE GENOMIC DNA]</scope>
    <source>
        <strain evidence="8 9">PD-1</strain>
        <plasmid evidence="9">ppd-1</plasmid>
    </source>
</reference>
<evidence type="ECO:0000256" key="1">
    <source>
        <dbReference type="ARBA" id="ARBA00022491"/>
    </source>
</evidence>
<dbReference type="NCBIfam" id="NF010256">
    <property type="entry name" value="PRK13702.1"/>
    <property type="match status" value="1"/>
</dbReference>
<keyword evidence="9" id="KW-1185">Reference proteome</keyword>
<dbReference type="Proteomes" id="UP000505325">
    <property type="component" value="Plasmid pPD-1"/>
</dbReference>
<evidence type="ECO:0000256" key="6">
    <source>
        <dbReference type="ARBA" id="ARBA00031853"/>
    </source>
</evidence>
<dbReference type="GO" id="GO:0006276">
    <property type="term" value="P:plasmid maintenance"/>
    <property type="evidence" value="ECO:0007669"/>
    <property type="project" value="UniProtKB-KW"/>
</dbReference>
<evidence type="ECO:0000256" key="5">
    <source>
        <dbReference type="ARBA" id="ARBA00023163"/>
    </source>
</evidence>
<sequence>MSQSVTAVTTSSGSKRPYRKGNPLSASEKQQAAVARKKLTHKELKIFVRNPIKDRLLIECEKEGLTQAEYIERVLQQAFDESDK</sequence>
<dbReference type="EMBL" id="CP054213">
    <property type="protein sequence ID" value="QKJ89281.1"/>
    <property type="molecule type" value="Genomic_DNA"/>
</dbReference>
<keyword evidence="3" id="KW-0805">Transcription regulation</keyword>
<organism evidence="8 9">
    <name type="scientific">Paramixta manurensis</name>
    <dbReference type="NCBI Taxonomy" id="2740817"/>
    <lineage>
        <taxon>Bacteria</taxon>
        <taxon>Pseudomonadati</taxon>
        <taxon>Pseudomonadota</taxon>
        <taxon>Gammaproteobacteria</taxon>
        <taxon>Enterobacterales</taxon>
        <taxon>Erwiniaceae</taxon>
        <taxon>Paramixta</taxon>
    </lineage>
</organism>
<evidence type="ECO:0000256" key="4">
    <source>
        <dbReference type="ARBA" id="ARBA00023125"/>
    </source>
</evidence>
<dbReference type="Pfam" id="PF10723">
    <property type="entry name" value="RepB-RCR_reg"/>
    <property type="match status" value="1"/>
</dbReference>
<evidence type="ECO:0000313" key="8">
    <source>
        <dbReference type="EMBL" id="QKJ89281.1"/>
    </source>
</evidence>
<keyword evidence="2" id="KW-0615">Plasmid copy control</keyword>
<dbReference type="InterPro" id="IPR019661">
    <property type="entry name" value="RepA2"/>
</dbReference>
<keyword evidence="5" id="KW-0804">Transcription</keyword>
<feature type="region of interest" description="Disordered" evidence="7">
    <location>
        <begin position="1"/>
        <end position="31"/>
    </location>
</feature>
<proteinExistence type="predicted"/>
<accession>A0A6M8UK41</accession>